<dbReference type="EMBL" id="JAGINP010000004">
    <property type="protein sequence ID" value="MBP2291862.1"/>
    <property type="molecule type" value="Genomic_DNA"/>
</dbReference>
<keyword evidence="2" id="KW-1185">Reference proteome</keyword>
<organism evidence="1 2">
    <name type="scientific">Azospirillum rugosum</name>
    <dbReference type="NCBI Taxonomy" id="416170"/>
    <lineage>
        <taxon>Bacteria</taxon>
        <taxon>Pseudomonadati</taxon>
        <taxon>Pseudomonadota</taxon>
        <taxon>Alphaproteobacteria</taxon>
        <taxon>Rhodospirillales</taxon>
        <taxon>Azospirillaceae</taxon>
        <taxon>Azospirillum</taxon>
    </lineage>
</organism>
<name>A0ABS4SIT9_9PROT</name>
<dbReference type="RefSeq" id="WP_209765487.1">
    <property type="nucleotide sequence ID" value="NZ_JAGINP010000004.1"/>
</dbReference>
<evidence type="ECO:0000313" key="2">
    <source>
        <dbReference type="Proteomes" id="UP000781958"/>
    </source>
</evidence>
<protein>
    <submittedName>
        <fullName evidence="1">Uncharacterized protein</fullName>
    </submittedName>
</protein>
<comment type="caution">
    <text evidence="1">The sequence shown here is derived from an EMBL/GenBank/DDBJ whole genome shotgun (WGS) entry which is preliminary data.</text>
</comment>
<evidence type="ECO:0000313" key="1">
    <source>
        <dbReference type="EMBL" id="MBP2291862.1"/>
    </source>
</evidence>
<accession>A0ABS4SIT9</accession>
<reference evidence="1 2" key="1">
    <citation type="submission" date="2021-03" db="EMBL/GenBank/DDBJ databases">
        <title>Genomic Encyclopedia of Type Strains, Phase III (KMG-III): the genomes of soil and plant-associated and newly described type strains.</title>
        <authorList>
            <person name="Whitman W."/>
        </authorList>
    </citation>
    <scope>NUCLEOTIDE SEQUENCE [LARGE SCALE GENOMIC DNA]</scope>
    <source>
        <strain evidence="1 2">IMMIB AFH-6</strain>
    </source>
</reference>
<dbReference type="Proteomes" id="UP000781958">
    <property type="component" value="Unassembled WGS sequence"/>
</dbReference>
<proteinExistence type="predicted"/>
<gene>
    <name evidence="1" type="ORF">J2851_001611</name>
</gene>
<sequence>MQCTWLADSAGTTRRLVLGQCVAVVWLGETDWKWLVTAPEDNLASGSCKGLSGAMAAAEQALHAAVAGWSGHG</sequence>